<organism evidence="1 2">
    <name type="scientific">Rufibacter roseus</name>
    <dbReference type="NCBI Taxonomy" id="1567108"/>
    <lineage>
        <taxon>Bacteria</taxon>
        <taxon>Pseudomonadati</taxon>
        <taxon>Bacteroidota</taxon>
        <taxon>Cytophagia</taxon>
        <taxon>Cytophagales</taxon>
        <taxon>Hymenobacteraceae</taxon>
        <taxon>Rufibacter</taxon>
    </lineage>
</organism>
<dbReference type="RefSeq" id="WP_066621203.1">
    <property type="nucleotide sequence ID" value="NZ_JBHSYQ010000016.1"/>
</dbReference>
<protein>
    <submittedName>
        <fullName evidence="1">Uncharacterized protein</fullName>
    </submittedName>
</protein>
<proteinExistence type="predicted"/>
<dbReference type="EMBL" id="JBHSYQ010000016">
    <property type="protein sequence ID" value="MFC6999563.1"/>
    <property type="molecule type" value="Genomic_DNA"/>
</dbReference>
<dbReference type="Proteomes" id="UP001596405">
    <property type="component" value="Unassembled WGS sequence"/>
</dbReference>
<accession>A0ABW2DSY3</accession>
<comment type="caution">
    <text evidence="1">The sequence shown here is derived from an EMBL/GenBank/DDBJ whole genome shotgun (WGS) entry which is preliminary data.</text>
</comment>
<sequence>MGRKPKKIADATAPADSRYLIWEKYEDLSNSKKELLRQKFVERTELKERSFYLKLRSNDLATSELEFFAEMFGCSSRELYREKPPIKESIHDIARKLSGKGTPEQAVLVA</sequence>
<name>A0ABW2DSY3_9BACT</name>
<evidence type="ECO:0000313" key="2">
    <source>
        <dbReference type="Proteomes" id="UP001596405"/>
    </source>
</evidence>
<keyword evidence="2" id="KW-1185">Reference proteome</keyword>
<evidence type="ECO:0000313" key="1">
    <source>
        <dbReference type="EMBL" id="MFC6999563.1"/>
    </source>
</evidence>
<gene>
    <name evidence="1" type="ORF">ACFQHR_18145</name>
</gene>
<reference evidence="2" key="1">
    <citation type="journal article" date="2019" name="Int. J. Syst. Evol. Microbiol.">
        <title>The Global Catalogue of Microorganisms (GCM) 10K type strain sequencing project: providing services to taxonomists for standard genome sequencing and annotation.</title>
        <authorList>
            <consortium name="The Broad Institute Genomics Platform"/>
            <consortium name="The Broad Institute Genome Sequencing Center for Infectious Disease"/>
            <person name="Wu L."/>
            <person name="Ma J."/>
        </authorList>
    </citation>
    <scope>NUCLEOTIDE SEQUENCE [LARGE SCALE GENOMIC DNA]</scope>
    <source>
        <strain evidence="2">CGMCC 4.7393</strain>
    </source>
</reference>